<dbReference type="OMA" id="KNPFKQV"/>
<dbReference type="PhylomeDB" id="V7APV9"/>
<feature type="signal peptide" evidence="1">
    <location>
        <begin position="1"/>
        <end position="25"/>
    </location>
</feature>
<reference evidence="3" key="1">
    <citation type="journal article" date="2014" name="Nat. Genet.">
        <title>A reference genome for common bean and genome-wide analysis of dual domestications.</title>
        <authorList>
            <person name="Schmutz J."/>
            <person name="McClean P.E."/>
            <person name="Mamidi S."/>
            <person name="Wu G.A."/>
            <person name="Cannon S.B."/>
            <person name="Grimwood J."/>
            <person name="Jenkins J."/>
            <person name="Shu S."/>
            <person name="Song Q."/>
            <person name="Chavarro C."/>
            <person name="Torres-Torres M."/>
            <person name="Geffroy V."/>
            <person name="Moghaddam S.M."/>
            <person name="Gao D."/>
            <person name="Abernathy B."/>
            <person name="Barry K."/>
            <person name="Blair M."/>
            <person name="Brick M.A."/>
            <person name="Chovatia M."/>
            <person name="Gepts P."/>
            <person name="Goodstein D.M."/>
            <person name="Gonzales M."/>
            <person name="Hellsten U."/>
            <person name="Hyten D.L."/>
            <person name="Jia G."/>
            <person name="Kelly J.D."/>
            <person name="Kudrna D."/>
            <person name="Lee R."/>
            <person name="Richard M.M."/>
            <person name="Miklas P.N."/>
            <person name="Osorno J.M."/>
            <person name="Rodrigues J."/>
            <person name="Thareau V."/>
            <person name="Urrea C.A."/>
            <person name="Wang M."/>
            <person name="Yu Y."/>
            <person name="Zhang M."/>
            <person name="Wing R.A."/>
            <person name="Cregan P.B."/>
            <person name="Rokhsar D.S."/>
            <person name="Jackson S.A."/>
        </authorList>
    </citation>
    <scope>NUCLEOTIDE SEQUENCE [LARGE SCALE GENOMIC DNA]</scope>
    <source>
        <strain evidence="3">cv. G19833</strain>
    </source>
</reference>
<evidence type="ECO:0000256" key="1">
    <source>
        <dbReference type="SAM" id="SignalP"/>
    </source>
</evidence>
<accession>V7APV9</accession>
<dbReference type="AlphaFoldDB" id="V7APV9"/>
<sequence>MKGWSLPLAPLAFTLLLLSTSDATAEVTSLPLRVRSPSHQALKDLRGHRRDLPKQVESCFRAIPPSNSNPTQNK</sequence>
<dbReference type="OrthoDB" id="1431686at2759"/>
<dbReference type="EMBL" id="CM002297">
    <property type="protein sequence ID" value="ESW07355.1"/>
    <property type="molecule type" value="Genomic_DNA"/>
</dbReference>
<keyword evidence="1" id="KW-0732">Signal</keyword>
<organism evidence="2 3">
    <name type="scientific">Phaseolus vulgaris</name>
    <name type="common">Kidney bean</name>
    <name type="synonym">French bean</name>
    <dbReference type="NCBI Taxonomy" id="3885"/>
    <lineage>
        <taxon>Eukaryota</taxon>
        <taxon>Viridiplantae</taxon>
        <taxon>Streptophyta</taxon>
        <taxon>Embryophyta</taxon>
        <taxon>Tracheophyta</taxon>
        <taxon>Spermatophyta</taxon>
        <taxon>Magnoliopsida</taxon>
        <taxon>eudicotyledons</taxon>
        <taxon>Gunneridae</taxon>
        <taxon>Pentapetalae</taxon>
        <taxon>rosids</taxon>
        <taxon>fabids</taxon>
        <taxon>Fabales</taxon>
        <taxon>Fabaceae</taxon>
        <taxon>Papilionoideae</taxon>
        <taxon>50 kb inversion clade</taxon>
        <taxon>NPAAA clade</taxon>
        <taxon>indigoferoid/millettioid clade</taxon>
        <taxon>Phaseoleae</taxon>
        <taxon>Phaseolus</taxon>
    </lineage>
</organism>
<feature type="chain" id="PRO_5004753628" evidence="1">
    <location>
        <begin position="26"/>
        <end position="74"/>
    </location>
</feature>
<protein>
    <submittedName>
        <fullName evidence="2">Uncharacterized protein</fullName>
    </submittedName>
</protein>
<evidence type="ECO:0000313" key="2">
    <source>
        <dbReference type="EMBL" id="ESW07355.1"/>
    </source>
</evidence>
<gene>
    <name evidence="2" type="ORF">PHAVU_010G122900g</name>
</gene>
<dbReference type="Gramene" id="ESW07355">
    <property type="protein sequence ID" value="ESW07355"/>
    <property type="gene ID" value="PHAVU_010G122900g"/>
</dbReference>
<evidence type="ECO:0000313" key="3">
    <source>
        <dbReference type="Proteomes" id="UP000000226"/>
    </source>
</evidence>
<dbReference type="Proteomes" id="UP000000226">
    <property type="component" value="Chromosome 10"/>
</dbReference>
<name>V7APV9_PHAVU</name>
<proteinExistence type="predicted"/>
<keyword evidence="3" id="KW-1185">Reference proteome</keyword>